<evidence type="ECO:0000313" key="2">
    <source>
        <dbReference type="Proteomes" id="UP001233172"/>
    </source>
</evidence>
<dbReference type="EMBL" id="JASAOG010000063">
    <property type="protein sequence ID" value="KAK0056274.1"/>
    <property type="molecule type" value="Genomic_DNA"/>
</dbReference>
<feature type="non-terminal residue" evidence="1">
    <location>
        <position position="1"/>
    </location>
</feature>
<organism evidence="1 2">
    <name type="scientific">Biomphalaria pfeifferi</name>
    <name type="common">Bloodfluke planorb</name>
    <name type="synonym">Freshwater snail</name>
    <dbReference type="NCBI Taxonomy" id="112525"/>
    <lineage>
        <taxon>Eukaryota</taxon>
        <taxon>Metazoa</taxon>
        <taxon>Spiralia</taxon>
        <taxon>Lophotrochozoa</taxon>
        <taxon>Mollusca</taxon>
        <taxon>Gastropoda</taxon>
        <taxon>Heterobranchia</taxon>
        <taxon>Euthyneura</taxon>
        <taxon>Panpulmonata</taxon>
        <taxon>Hygrophila</taxon>
        <taxon>Lymnaeoidea</taxon>
        <taxon>Planorbidae</taxon>
        <taxon>Biomphalaria</taxon>
    </lineage>
</organism>
<dbReference type="InterPro" id="IPR053231">
    <property type="entry name" value="GPCR_LN-TM7"/>
</dbReference>
<gene>
    <name evidence="1" type="ORF">Bpfe_014361</name>
</gene>
<protein>
    <submittedName>
        <fullName evidence="1">Uncharacterized protein</fullName>
    </submittedName>
</protein>
<dbReference type="AlphaFoldDB" id="A0AAD8BM84"/>
<accession>A0AAD8BM84</accession>
<dbReference type="Gene3D" id="1.20.1070.10">
    <property type="entry name" value="Rhodopsin 7-helix transmembrane proteins"/>
    <property type="match status" value="1"/>
</dbReference>
<proteinExistence type="predicted"/>
<reference evidence="1" key="1">
    <citation type="journal article" date="2023" name="PLoS Negl. Trop. Dis.">
        <title>A genome sequence for Biomphalaria pfeifferi, the major vector snail for the human-infecting parasite Schistosoma mansoni.</title>
        <authorList>
            <person name="Bu L."/>
            <person name="Lu L."/>
            <person name="Laidemitt M.R."/>
            <person name="Zhang S.M."/>
            <person name="Mutuku M."/>
            <person name="Mkoji G."/>
            <person name="Steinauer M."/>
            <person name="Loker E.S."/>
        </authorList>
    </citation>
    <scope>NUCLEOTIDE SEQUENCE</scope>
    <source>
        <strain evidence="1">KasaAsao</strain>
    </source>
</reference>
<keyword evidence="2" id="KW-1185">Reference proteome</keyword>
<evidence type="ECO:0000313" key="1">
    <source>
        <dbReference type="EMBL" id="KAK0056274.1"/>
    </source>
</evidence>
<name>A0AAD8BM84_BIOPF</name>
<dbReference type="PANTHER" id="PTHR45902:SF1">
    <property type="entry name" value="LATROPHILIN RECEPTOR-LIKE PROTEIN A"/>
    <property type="match status" value="1"/>
</dbReference>
<dbReference type="Proteomes" id="UP001233172">
    <property type="component" value="Unassembled WGS sequence"/>
</dbReference>
<sequence>YISILFNGLQGVFVFVSFMCNKRVLHLYTRRHVTTSSGSRRETTQKADHEDSFKLKAKVASVLMEQEKRENV</sequence>
<reference evidence="1" key="2">
    <citation type="submission" date="2023-04" db="EMBL/GenBank/DDBJ databases">
        <authorList>
            <person name="Bu L."/>
            <person name="Lu L."/>
            <person name="Laidemitt M.R."/>
            <person name="Zhang S.M."/>
            <person name="Mutuku M."/>
            <person name="Mkoji G."/>
            <person name="Steinauer M."/>
            <person name="Loker E.S."/>
        </authorList>
    </citation>
    <scope>NUCLEOTIDE SEQUENCE</scope>
    <source>
        <strain evidence="1">KasaAsao</strain>
        <tissue evidence="1">Whole Snail</tissue>
    </source>
</reference>
<dbReference type="PANTHER" id="PTHR45902">
    <property type="entry name" value="LATROPHILIN RECEPTOR-LIKE PROTEIN A"/>
    <property type="match status" value="1"/>
</dbReference>
<comment type="caution">
    <text evidence="1">The sequence shown here is derived from an EMBL/GenBank/DDBJ whole genome shotgun (WGS) entry which is preliminary data.</text>
</comment>